<feature type="region of interest" description="Disordered" evidence="1">
    <location>
        <begin position="1"/>
        <end position="24"/>
    </location>
</feature>
<dbReference type="AlphaFoldDB" id="A0A9K3GI52"/>
<feature type="region of interest" description="Disordered" evidence="1">
    <location>
        <begin position="36"/>
        <end position="69"/>
    </location>
</feature>
<sequence length="69" mass="7891">MHLHDHLQDHPVLEDLAPQHSNDEVRAGYLSLSQTRIERERERRQRVPPWEPLLSVVSSPPSLPPLGVA</sequence>
<protein>
    <submittedName>
        <fullName evidence="3">Uncharacterized protein</fullName>
    </submittedName>
</protein>
<feature type="compositionally biased region" description="Low complexity" evidence="1">
    <location>
        <begin position="52"/>
        <end position="69"/>
    </location>
</feature>
<evidence type="ECO:0000313" key="4">
    <source>
        <dbReference type="Proteomes" id="UP000265618"/>
    </source>
</evidence>
<dbReference type="Proteomes" id="UP000265618">
    <property type="component" value="Unassembled WGS sequence"/>
</dbReference>
<gene>
    <name evidence="2" type="ORF">KIPB_003455</name>
    <name evidence="3" type="ORF">KIPB_006355</name>
</gene>
<feature type="compositionally biased region" description="Basic and acidic residues" evidence="1">
    <location>
        <begin position="36"/>
        <end position="45"/>
    </location>
</feature>
<dbReference type="EMBL" id="BDIP01000664">
    <property type="protein sequence ID" value="GIQ82338.1"/>
    <property type="molecule type" value="Genomic_DNA"/>
</dbReference>
<name>A0A9K3GI52_9EUKA</name>
<dbReference type="EMBL" id="BDIP01001626">
    <property type="protein sequence ID" value="GIQ84794.1"/>
    <property type="molecule type" value="Genomic_DNA"/>
</dbReference>
<feature type="compositionally biased region" description="Basic and acidic residues" evidence="1">
    <location>
        <begin position="1"/>
        <end position="13"/>
    </location>
</feature>
<evidence type="ECO:0000313" key="2">
    <source>
        <dbReference type="EMBL" id="GIQ82338.1"/>
    </source>
</evidence>
<comment type="caution">
    <text evidence="3">The sequence shown here is derived from an EMBL/GenBank/DDBJ whole genome shotgun (WGS) entry which is preliminary data.</text>
</comment>
<accession>A0A9K3GI52</accession>
<organism evidence="3 4">
    <name type="scientific">Kipferlia bialata</name>
    <dbReference type="NCBI Taxonomy" id="797122"/>
    <lineage>
        <taxon>Eukaryota</taxon>
        <taxon>Metamonada</taxon>
        <taxon>Carpediemonas-like organisms</taxon>
        <taxon>Kipferlia</taxon>
    </lineage>
</organism>
<proteinExistence type="predicted"/>
<reference evidence="3 4" key="2">
    <citation type="journal article" date="2018" name="PLoS ONE">
        <title>The draft genome of Kipferlia bialata reveals reductive genome evolution in fornicate parasites.</title>
        <authorList>
            <person name="Tanifuji G."/>
            <person name="Takabayashi S."/>
            <person name="Kume K."/>
            <person name="Takagi M."/>
            <person name="Nakayama T."/>
            <person name="Kamikawa R."/>
            <person name="Inagaki Y."/>
            <person name="Hashimoto T."/>
        </authorList>
    </citation>
    <scope>NUCLEOTIDE SEQUENCE [LARGE SCALE GENOMIC DNA]</scope>
    <source>
        <strain evidence="3">NY0173</strain>
    </source>
</reference>
<evidence type="ECO:0000256" key="1">
    <source>
        <dbReference type="SAM" id="MobiDB-lite"/>
    </source>
</evidence>
<keyword evidence="4" id="KW-1185">Reference proteome</keyword>
<evidence type="ECO:0000313" key="3">
    <source>
        <dbReference type="EMBL" id="GIQ84794.1"/>
    </source>
</evidence>
<reference evidence="3" key="1">
    <citation type="submission" date="2016-10" db="EMBL/GenBank/DDBJ databases">
        <authorList>
            <person name="Tanifuji G."/>
            <person name="Kume K."/>
            <person name="Nakayama T."/>
            <person name="Takabayashi S."/>
            <person name="Hashimoto T."/>
        </authorList>
    </citation>
    <scope>NUCLEOTIDE SEQUENCE</scope>
    <source>
        <strain evidence="3">NY0173</strain>
    </source>
</reference>